<sequence>MKKIVVLLVVLLGCMPVTAFAQKQFFFKDGKFVVAQFTDLHWMPGSAKCAETAATIRAVLAAEHPDIAILSGDVVTDDPAMDGWKSVVDIFNEAKMPFVVMMGNHDAEYLTRNEIYDFLLKSPYYVGAKGPEDIMGCGNCVISIYSPEKKDQVEALLYCMDSNDYQPNKIYGAYDWIHFDQIEWYRKQSKHFAEKNGGNPVPALAFFHIPLIEYNEIRGDGKTYGNDKEGGVASANINSGMFASFLDMRDVMGVFVGHDHDNDFIGIDKGIALGYGRVTGADAYGELTRGARIIELYEDQFKFDTWISTPSGREAAYYYPSGLNSDEEQSMAYLPATGTSPKKQGVAYTYYEGKCKRVADIAACNKVKEGVMKNFSIEEVAVPDHFAYDFRTLVKIPERGVYRFYTFSD</sequence>
<dbReference type="GO" id="GO:0005737">
    <property type="term" value="C:cytoplasm"/>
    <property type="evidence" value="ECO:0007669"/>
    <property type="project" value="TreeGrafter"/>
</dbReference>
<reference evidence="3" key="1">
    <citation type="submission" date="2022-10" db="EMBL/GenBank/DDBJ databases">
        <title>Human gut microbiome strain richness.</title>
        <authorList>
            <person name="Chen-Liaw A."/>
        </authorList>
    </citation>
    <scope>NUCLEOTIDE SEQUENCE</scope>
    <source>
        <strain evidence="3">1001713st1_F9_1001713B170221_170320</strain>
    </source>
</reference>
<dbReference type="Gene3D" id="3.60.21.10">
    <property type="match status" value="1"/>
</dbReference>
<proteinExistence type="predicted"/>
<organism evidence="3 4">
    <name type="scientific">Bacteroides uniformis</name>
    <dbReference type="NCBI Taxonomy" id="820"/>
    <lineage>
        <taxon>Bacteria</taxon>
        <taxon>Pseudomonadati</taxon>
        <taxon>Bacteroidota</taxon>
        <taxon>Bacteroidia</taxon>
        <taxon>Bacteroidales</taxon>
        <taxon>Bacteroidaceae</taxon>
        <taxon>Bacteroides</taxon>
    </lineage>
</organism>
<feature type="chain" id="PRO_5043409037" evidence="1">
    <location>
        <begin position="22"/>
        <end position="409"/>
    </location>
</feature>
<dbReference type="RefSeq" id="WP_272201726.1">
    <property type="nucleotide sequence ID" value="NZ_JAQNSI010000169.1"/>
</dbReference>
<evidence type="ECO:0000256" key="1">
    <source>
        <dbReference type="SAM" id="SignalP"/>
    </source>
</evidence>
<dbReference type="GO" id="GO:0016788">
    <property type="term" value="F:hydrolase activity, acting on ester bonds"/>
    <property type="evidence" value="ECO:0007669"/>
    <property type="project" value="TreeGrafter"/>
</dbReference>
<dbReference type="PANTHER" id="PTHR32440:SF11">
    <property type="entry name" value="METALLOPHOSPHOESTERASE DOMAIN-CONTAINING PROTEIN"/>
    <property type="match status" value="1"/>
</dbReference>
<dbReference type="SUPFAM" id="SSF56300">
    <property type="entry name" value="Metallo-dependent phosphatases"/>
    <property type="match status" value="1"/>
</dbReference>
<dbReference type="InterPro" id="IPR004843">
    <property type="entry name" value="Calcineurin-like_PHP"/>
</dbReference>
<evidence type="ECO:0000313" key="3">
    <source>
        <dbReference type="EMBL" id="MDC1900163.1"/>
    </source>
</evidence>
<feature type="signal peptide" evidence="1">
    <location>
        <begin position="1"/>
        <end position="21"/>
    </location>
</feature>
<dbReference type="Proteomes" id="UP001222603">
    <property type="component" value="Unassembled WGS sequence"/>
</dbReference>
<feature type="domain" description="Calcineurin-like phosphoesterase" evidence="2">
    <location>
        <begin position="34"/>
        <end position="261"/>
    </location>
</feature>
<dbReference type="PANTHER" id="PTHR32440">
    <property type="entry name" value="PHOSPHATASE DCR2-RELATED-RELATED"/>
    <property type="match status" value="1"/>
</dbReference>
<accession>A0AAW6GXT1</accession>
<comment type="caution">
    <text evidence="3">The sequence shown here is derived from an EMBL/GenBank/DDBJ whole genome shotgun (WGS) entry which is preliminary data.</text>
</comment>
<dbReference type="AlphaFoldDB" id="A0AAW6GXT1"/>
<name>A0AAW6GXT1_BACUN</name>
<dbReference type="EMBL" id="JAQNSI010000169">
    <property type="protein sequence ID" value="MDC1900163.1"/>
    <property type="molecule type" value="Genomic_DNA"/>
</dbReference>
<gene>
    <name evidence="3" type="ORF">POZ10_05960</name>
</gene>
<dbReference type="Pfam" id="PF00149">
    <property type="entry name" value="Metallophos"/>
    <property type="match status" value="1"/>
</dbReference>
<dbReference type="InterPro" id="IPR029052">
    <property type="entry name" value="Metallo-depent_PP-like"/>
</dbReference>
<dbReference type="CDD" id="cd07383">
    <property type="entry name" value="MPP_Dcr2"/>
    <property type="match status" value="1"/>
</dbReference>
<evidence type="ECO:0000313" key="4">
    <source>
        <dbReference type="Proteomes" id="UP001222603"/>
    </source>
</evidence>
<feature type="non-terminal residue" evidence="3">
    <location>
        <position position="409"/>
    </location>
</feature>
<protein>
    <submittedName>
        <fullName evidence="3">Metallophosphoesterase</fullName>
    </submittedName>
</protein>
<keyword evidence="1" id="KW-0732">Signal</keyword>
<evidence type="ECO:0000259" key="2">
    <source>
        <dbReference type="Pfam" id="PF00149"/>
    </source>
</evidence>